<dbReference type="Proteomes" id="UP000054498">
    <property type="component" value="Unassembled WGS sequence"/>
</dbReference>
<evidence type="ECO:0000256" key="3">
    <source>
        <dbReference type="ARBA" id="ARBA00023242"/>
    </source>
</evidence>
<dbReference type="GeneID" id="25742084"/>
<dbReference type="EMBL" id="KK102074">
    <property type="protein sequence ID" value="KIY98755.1"/>
    <property type="molecule type" value="Genomic_DNA"/>
</dbReference>
<dbReference type="InterPro" id="IPR011989">
    <property type="entry name" value="ARM-like"/>
</dbReference>
<feature type="region of interest" description="Disordered" evidence="4">
    <location>
        <begin position="1"/>
        <end position="24"/>
    </location>
</feature>
<dbReference type="InterPro" id="IPR058537">
    <property type="entry name" value="TPR_TNPO3_IPO13_4th"/>
</dbReference>
<dbReference type="PANTHER" id="PTHR12363:SF33">
    <property type="entry name" value="IMPORTIN-13"/>
    <property type="match status" value="1"/>
</dbReference>
<evidence type="ECO:0000313" key="5">
    <source>
        <dbReference type="EMBL" id="KIY98755.1"/>
    </source>
</evidence>
<evidence type="ECO:0000313" key="6">
    <source>
        <dbReference type="Proteomes" id="UP000054498"/>
    </source>
</evidence>
<dbReference type="Pfam" id="PF24139">
    <property type="entry name" value="TPR_TNPO3_IPO13_4th"/>
    <property type="match status" value="1"/>
</dbReference>
<name>A0A0D2MWZ9_9CHLO</name>
<keyword evidence="2" id="KW-0813">Transport</keyword>
<dbReference type="RefSeq" id="XP_013897775.1">
    <property type="nucleotide sequence ID" value="XM_014042321.1"/>
</dbReference>
<gene>
    <name evidence="5" type="ORF">MNEG_9209</name>
</gene>
<dbReference type="KEGG" id="mng:MNEG_9209"/>
<dbReference type="PANTHER" id="PTHR12363">
    <property type="entry name" value="TRANSPORTIN 3 AND IMPORTIN 13"/>
    <property type="match status" value="1"/>
</dbReference>
<evidence type="ECO:0000256" key="1">
    <source>
        <dbReference type="ARBA" id="ARBA00004123"/>
    </source>
</evidence>
<evidence type="ECO:0000256" key="2">
    <source>
        <dbReference type="ARBA" id="ARBA00022448"/>
    </source>
</evidence>
<comment type="subcellular location">
    <subcellularLocation>
        <location evidence="1">Nucleus</location>
    </subcellularLocation>
</comment>
<dbReference type="GO" id="GO:0005737">
    <property type="term" value="C:cytoplasm"/>
    <property type="evidence" value="ECO:0007669"/>
    <property type="project" value="TreeGrafter"/>
</dbReference>
<sequence>MEPSQYGTARQPRPLVFPPSHPGPLSRRAIPEQQLLGQGFPALLNPILEPLAAAVTAFPPTAASALPLKDKLPLVDRLATLLQSLDRESVAGEALRRAWTVLDAAFTAALGSEDGLECVCRALRHGIKAAGLSGQAMLPTLLQALPARFQQTRHPALLYVASELVKVFAREPSAQAGLAPILTSLIVSSCQELASLPALTSRPDLTDDLFLLAGRTLNYSPTLIVTPQVLPPLLDTALLATLVQHREACRSALSFLRCLLHPSDAPAALAPTPAAQQLLREQLLRAGPPLARLLLAGAAGAQPDARVPDIAEPLGALLRLGGPQALSWVSSAVAAVPAVALEAGDQQMFLGVSAVLANAAGSGGDAEQSEFEGALFRLADLCRRNARARVAAQQALLPLELQGVAV</sequence>
<dbReference type="AlphaFoldDB" id="A0A0D2MWZ9"/>
<dbReference type="GO" id="GO:0006606">
    <property type="term" value="P:protein import into nucleus"/>
    <property type="evidence" value="ECO:0007669"/>
    <property type="project" value="TreeGrafter"/>
</dbReference>
<dbReference type="InterPro" id="IPR051345">
    <property type="entry name" value="Importin_beta-like_NTR"/>
</dbReference>
<reference evidence="5 6" key="1">
    <citation type="journal article" date="2013" name="BMC Genomics">
        <title>Reconstruction of the lipid metabolism for the microalga Monoraphidium neglectum from its genome sequence reveals characteristics suitable for biofuel production.</title>
        <authorList>
            <person name="Bogen C."/>
            <person name="Al-Dilaimi A."/>
            <person name="Albersmeier A."/>
            <person name="Wichmann J."/>
            <person name="Grundmann M."/>
            <person name="Rupp O."/>
            <person name="Lauersen K.J."/>
            <person name="Blifernez-Klassen O."/>
            <person name="Kalinowski J."/>
            <person name="Goesmann A."/>
            <person name="Mussgnug J.H."/>
            <person name="Kruse O."/>
        </authorList>
    </citation>
    <scope>NUCLEOTIDE SEQUENCE [LARGE SCALE GENOMIC DNA]</scope>
    <source>
        <strain evidence="5 6">SAG 48.87</strain>
    </source>
</reference>
<protein>
    <submittedName>
        <fullName evidence="5">Transportin-3</fullName>
    </submittedName>
</protein>
<accession>A0A0D2MWZ9</accession>
<evidence type="ECO:0000256" key="4">
    <source>
        <dbReference type="SAM" id="MobiDB-lite"/>
    </source>
</evidence>
<proteinExistence type="predicted"/>
<keyword evidence="6" id="KW-1185">Reference proteome</keyword>
<dbReference type="GO" id="GO:0005634">
    <property type="term" value="C:nucleus"/>
    <property type="evidence" value="ECO:0007669"/>
    <property type="project" value="UniProtKB-SubCell"/>
</dbReference>
<dbReference type="Gene3D" id="1.25.10.10">
    <property type="entry name" value="Leucine-rich Repeat Variant"/>
    <property type="match status" value="1"/>
</dbReference>
<organism evidence="5 6">
    <name type="scientific">Monoraphidium neglectum</name>
    <dbReference type="NCBI Taxonomy" id="145388"/>
    <lineage>
        <taxon>Eukaryota</taxon>
        <taxon>Viridiplantae</taxon>
        <taxon>Chlorophyta</taxon>
        <taxon>core chlorophytes</taxon>
        <taxon>Chlorophyceae</taxon>
        <taxon>CS clade</taxon>
        <taxon>Sphaeropleales</taxon>
        <taxon>Selenastraceae</taxon>
        <taxon>Monoraphidium</taxon>
    </lineage>
</organism>
<dbReference type="OrthoDB" id="435593at2759"/>
<dbReference type="STRING" id="145388.A0A0D2MWZ9"/>
<keyword evidence="3" id="KW-0539">Nucleus</keyword>